<dbReference type="Proteomes" id="UP000553059">
    <property type="component" value="Unassembled WGS sequence"/>
</dbReference>
<accession>A0A7C6Z4L9</accession>
<keyword evidence="7 8" id="KW-0501">Molybdenum cofactor biosynthesis</keyword>
<feature type="binding site" evidence="8">
    <location>
        <position position="103"/>
    </location>
    <ligand>
        <name>GTP</name>
        <dbReference type="ChEBI" id="CHEBI:37565"/>
    </ligand>
</feature>
<evidence type="ECO:0000256" key="6">
    <source>
        <dbReference type="ARBA" id="ARBA00023134"/>
    </source>
</evidence>
<evidence type="ECO:0000313" key="11">
    <source>
        <dbReference type="Proteomes" id="UP000553059"/>
    </source>
</evidence>
<evidence type="ECO:0000313" key="10">
    <source>
        <dbReference type="EMBL" id="HHY26926.1"/>
    </source>
</evidence>
<dbReference type="SUPFAM" id="SSF53448">
    <property type="entry name" value="Nucleotide-diphospho-sugar transferases"/>
    <property type="match status" value="1"/>
</dbReference>
<organism evidence="10 11">
    <name type="scientific">Desulfitobacterium dehalogenans</name>
    <dbReference type="NCBI Taxonomy" id="36854"/>
    <lineage>
        <taxon>Bacteria</taxon>
        <taxon>Bacillati</taxon>
        <taxon>Bacillota</taxon>
        <taxon>Clostridia</taxon>
        <taxon>Eubacteriales</taxon>
        <taxon>Desulfitobacteriaceae</taxon>
        <taxon>Desulfitobacterium</taxon>
    </lineage>
</organism>
<evidence type="ECO:0000256" key="3">
    <source>
        <dbReference type="ARBA" id="ARBA00022723"/>
    </source>
</evidence>
<keyword evidence="3 8" id="KW-0479">Metal-binding</keyword>
<evidence type="ECO:0000256" key="7">
    <source>
        <dbReference type="ARBA" id="ARBA00023150"/>
    </source>
</evidence>
<evidence type="ECO:0000259" key="9">
    <source>
        <dbReference type="Pfam" id="PF12804"/>
    </source>
</evidence>
<dbReference type="HAMAP" id="MF_00316">
    <property type="entry name" value="MobA"/>
    <property type="match status" value="1"/>
</dbReference>
<dbReference type="Gene3D" id="3.90.550.10">
    <property type="entry name" value="Spore Coat Polysaccharide Biosynthesis Protein SpsA, Chain A"/>
    <property type="match status" value="1"/>
</dbReference>
<keyword evidence="10" id="KW-0548">Nucleotidyltransferase</keyword>
<comment type="caution">
    <text evidence="10">The sequence shown here is derived from an EMBL/GenBank/DDBJ whole genome shotgun (WGS) entry which is preliminary data.</text>
</comment>
<feature type="binding site" evidence="8">
    <location>
        <position position="74"/>
    </location>
    <ligand>
        <name>GTP</name>
        <dbReference type="ChEBI" id="CHEBI:37565"/>
    </ligand>
</feature>
<evidence type="ECO:0000256" key="8">
    <source>
        <dbReference type="HAMAP-Rule" id="MF_00316"/>
    </source>
</evidence>
<dbReference type="InterPro" id="IPR025877">
    <property type="entry name" value="MobA-like_NTP_Trfase"/>
</dbReference>
<dbReference type="EC" id="2.7.7.77" evidence="8"/>
<feature type="binding site" evidence="8">
    <location>
        <position position="103"/>
    </location>
    <ligand>
        <name>Mg(2+)</name>
        <dbReference type="ChEBI" id="CHEBI:18420"/>
    </ligand>
</feature>
<evidence type="ECO:0000256" key="5">
    <source>
        <dbReference type="ARBA" id="ARBA00022842"/>
    </source>
</evidence>
<sequence length="208" mass="23631">MDANNGETLLPMTGIILAGGKSSRMGRNKAFIEWAGVPLIENTLAIFSTVFAEVMISSNHPELYAKYGVKVIKDNYLDHGPLGGLEACLREARYDYAFFAACDMPFLSVEVIRFMAGKTEGKDDILIPELDGEIQPLHAFYHKNCLPIIEDSLKAKHLKLAVFIRQNNRVRHMREKDFIDFPNIRLCFSNMNTPQEYLTLQQHNLHNT</sequence>
<dbReference type="GO" id="GO:0005737">
    <property type="term" value="C:cytoplasm"/>
    <property type="evidence" value="ECO:0007669"/>
    <property type="project" value="UniProtKB-SubCell"/>
</dbReference>
<gene>
    <name evidence="8" type="primary">mobA</name>
    <name evidence="10" type="ORF">GX523_09340</name>
</gene>
<dbReference type="GO" id="GO:0006777">
    <property type="term" value="P:Mo-molybdopterin cofactor biosynthetic process"/>
    <property type="evidence" value="ECO:0007669"/>
    <property type="project" value="UniProtKB-KW"/>
</dbReference>
<evidence type="ECO:0000256" key="2">
    <source>
        <dbReference type="ARBA" id="ARBA00022679"/>
    </source>
</evidence>
<evidence type="ECO:0000256" key="1">
    <source>
        <dbReference type="ARBA" id="ARBA00022490"/>
    </source>
</evidence>
<dbReference type="GO" id="GO:0005525">
    <property type="term" value="F:GTP binding"/>
    <property type="evidence" value="ECO:0007669"/>
    <property type="project" value="UniProtKB-UniRule"/>
</dbReference>
<dbReference type="AlphaFoldDB" id="A0A7C6Z4L9"/>
<evidence type="ECO:0000256" key="4">
    <source>
        <dbReference type="ARBA" id="ARBA00022741"/>
    </source>
</evidence>
<comment type="function">
    <text evidence="8">Transfers a GMP moiety from GTP to Mo-molybdopterin (Mo-MPT) cofactor (Moco or molybdenum cofactor) to form Mo-molybdopterin guanine dinucleotide (Mo-MGD) cofactor.</text>
</comment>
<dbReference type="GO" id="GO:0061603">
    <property type="term" value="F:molybdenum cofactor guanylyltransferase activity"/>
    <property type="evidence" value="ECO:0007669"/>
    <property type="project" value="UniProtKB-EC"/>
</dbReference>
<feature type="domain" description="MobA-like NTP transferase" evidence="9">
    <location>
        <begin position="14"/>
        <end position="158"/>
    </location>
</feature>
<reference evidence="10 11" key="1">
    <citation type="journal article" date="2020" name="Biotechnol. Biofuels">
        <title>New insights from the biogas microbiome by comprehensive genome-resolved metagenomics of nearly 1600 species originating from multiple anaerobic digesters.</title>
        <authorList>
            <person name="Campanaro S."/>
            <person name="Treu L."/>
            <person name="Rodriguez-R L.M."/>
            <person name="Kovalovszki A."/>
            <person name="Ziels R.M."/>
            <person name="Maus I."/>
            <person name="Zhu X."/>
            <person name="Kougias P.G."/>
            <person name="Basile A."/>
            <person name="Luo G."/>
            <person name="Schluter A."/>
            <person name="Konstantinidis K.T."/>
            <person name="Angelidaki I."/>
        </authorList>
    </citation>
    <scope>NUCLEOTIDE SEQUENCE [LARGE SCALE GENOMIC DNA]</scope>
    <source>
        <strain evidence="10">AS05jafATM_4</strain>
    </source>
</reference>
<dbReference type="Pfam" id="PF12804">
    <property type="entry name" value="NTP_transf_3"/>
    <property type="match status" value="1"/>
</dbReference>
<name>A0A7C6Z4L9_9FIRM</name>
<dbReference type="EMBL" id="DUTF01000215">
    <property type="protein sequence ID" value="HHY26926.1"/>
    <property type="molecule type" value="Genomic_DNA"/>
</dbReference>
<keyword evidence="2 8" id="KW-0808">Transferase</keyword>
<dbReference type="PANTHER" id="PTHR19136">
    <property type="entry name" value="MOLYBDENUM COFACTOR GUANYLYLTRANSFERASE"/>
    <property type="match status" value="1"/>
</dbReference>
<comment type="caution">
    <text evidence="8">Lacks conserved residue(s) required for the propagation of feature annotation.</text>
</comment>
<keyword evidence="1 8" id="KW-0963">Cytoplasm</keyword>
<comment type="domain">
    <text evidence="8">The N-terminal domain determines nucleotide recognition and specific binding, while the C-terminal domain determines the specific binding to the target protein.</text>
</comment>
<protein>
    <recommendedName>
        <fullName evidence="8">Probable molybdenum cofactor guanylyltransferase</fullName>
        <shortName evidence="8">MoCo guanylyltransferase</shortName>
        <ecNumber evidence="8">2.7.7.77</ecNumber>
    </recommendedName>
    <alternativeName>
        <fullName evidence="8">GTP:molybdopterin guanylyltransferase</fullName>
    </alternativeName>
    <alternativeName>
        <fullName evidence="8">Mo-MPT guanylyltransferase</fullName>
    </alternativeName>
    <alternativeName>
        <fullName evidence="8">Molybdopterin guanylyltransferase</fullName>
    </alternativeName>
    <alternativeName>
        <fullName evidence="8">Molybdopterin-guanine dinucleotide synthase</fullName>
        <shortName evidence="8">MGD synthase</shortName>
    </alternativeName>
</protein>
<dbReference type="InterPro" id="IPR029044">
    <property type="entry name" value="Nucleotide-diphossugar_trans"/>
</dbReference>
<keyword evidence="5 8" id="KW-0460">Magnesium</keyword>
<comment type="cofactor">
    <cofactor evidence="8">
        <name>Mg(2+)</name>
        <dbReference type="ChEBI" id="CHEBI:18420"/>
    </cofactor>
</comment>
<dbReference type="GO" id="GO:0046872">
    <property type="term" value="F:metal ion binding"/>
    <property type="evidence" value="ECO:0007669"/>
    <property type="project" value="UniProtKB-KW"/>
</dbReference>
<keyword evidence="6 8" id="KW-0342">GTP-binding</keyword>
<feature type="binding site" evidence="8">
    <location>
        <position position="29"/>
    </location>
    <ligand>
        <name>GTP</name>
        <dbReference type="ChEBI" id="CHEBI:37565"/>
    </ligand>
</feature>
<dbReference type="InterPro" id="IPR013482">
    <property type="entry name" value="Molybde_CF_guanTrfase"/>
</dbReference>
<keyword evidence="4 8" id="KW-0547">Nucleotide-binding</keyword>
<dbReference type="CDD" id="cd02503">
    <property type="entry name" value="MobA"/>
    <property type="match status" value="1"/>
</dbReference>
<proteinExistence type="inferred from homology"/>
<dbReference type="PANTHER" id="PTHR19136:SF81">
    <property type="entry name" value="MOLYBDENUM COFACTOR GUANYLYLTRANSFERASE"/>
    <property type="match status" value="1"/>
</dbReference>
<comment type="subcellular location">
    <subcellularLocation>
        <location evidence="8">Cytoplasm</location>
    </subcellularLocation>
</comment>
<comment type="similarity">
    <text evidence="8">Belongs to the MobA family.</text>
</comment>
<feature type="binding site" evidence="8">
    <location>
        <begin position="17"/>
        <end position="19"/>
    </location>
    <ligand>
        <name>GTP</name>
        <dbReference type="ChEBI" id="CHEBI:37565"/>
    </ligand>
</feature>
<comment type="catalytic activity">
    <reaction evidence="8">
        <text>Mo-molybdopterin + GTP + H(+) = Mo-molybdopterin guanine dinucleotide + diphosphate</text>
        <dbReference type="Rhea" id="RHEA:34243"/>
        <dbReference type="ChEBI" id="CHEBI:15378"/>
        <dbReference type="ChEBI" id="CHEBI:33019"/>
        <dbReference type="ChEBI" id="CHEBI:37565"/>
        <dbReference type="ChEBI" id="CHEBI:71302"/>
        <dbReference type="ChEBI" id="CHEBI:71310"/>
        <dbReference type="EC" id="2.7.7.77"/>
    </reaction>
</comment>